<protein>
    <submittedName>
        <fullName evidence="2">Glycosyltransferase family 2 protein</fullName>
    </submittedName>
</protein>
<dbReference type="AlphaFoldDB" id="A0AAE3AH04"/>
<dbReference type="Proteomes" id="UP001199319">
    <property type="component" value="Unassembled WGS sequence"/>
</dbReference>
<sequence>MDSLASIIVPCYNGEKFVDRCFDSILKQKYAHMEVIVVNDGSTDQSEQRVLAWNDRFRNAGIQLVYVSQENKGPGGAINTGLKHVTGEYLCLIDIDDELLESAVSTRVAFLKSHPDIDVVRSNGWYNRKSGKSLFIYDEKEKRIDDVFSALVGGETNNWAGSYMVRTSALFDFYPDREIYQSRFGQNLQFLMPLTYKKKCGYIDEPQMIYNIQEDSLSKTSDIKKTEKILSDNLAGYRDIRIYLIEKIIKTPNESERYIRIVDIAYYRSLLKLAIDTRDEQLLKATYSNLKELSGVTINERIEYCQYFFPYMVFPLRCIRKIKTAIDTLRETL</sequence>
<evidence type="ECO:0000313" key="3">
    <source>
        <dbReference type="Proteomes" id="UP001199319"/>
    </source>
</evidence>
<proteinExistence type="predicted"/>
<dbReference type="CDD" id="cd00761">
    <property type="entry name" value="Glyco_tranf_GTA_type"/>
    <property type="match status" value="1"/>
</dbReference>
<evidence type="ECO:0000259" key="1">
    <source>
        <dbReference type="Pfam" id="PF00535"/>
    </source>
</evidence>
<name>A0AAE3AH04_9FIRM</name>
<organism evidence="2 3">
    <name type="scientific">Brotocaccenecus cirricatena</name>
    <dbReference type="NCBI Taxonomy" id="3064195"/>
    <lineage>
        <taxon>Bacteria</taxon>
        <taxon>Bacillati</taxon>
        <taxon>Bacillota</taxon>
        <taxon>Clostridia</taxon>
        <taxon>Eubacteriales</taxon>
        <taxon>Oscillospiraceae</taxon>
        <taxon>Brotocaccenecus</taxon>
    </lineage>
</organism>
<dbReference type="PANTHER" id="PTHR22916:SF3">
    <property type="entry name" value="UDP-GLCNAC:BETAGAL BETA-1,3-N-ACETYLGLUCOSAMINYLTRANSFERASE-LIKE PROTEIN 1"/>
    <property type="match status" value="1"/>
</dbReference>
<dbReference type="RefSeq" id="WP_302929047.1">
    <property type="nucleotide sequence ID" value="NZ_JAJEPW010000027.1"/>
</dbReference>
<keyword evidence="3" id="KW-1185">Reference proteome</keyword>
<dbReference type="SUPFAM" id="SSF53448">
    <property type="entry name" value="Nucleotide-diphospho-sugar transferases"/>
    <property type="match status" value="1"/>
</dbReference>
<dbReference type="InterPro" id="IPR001173">
    <property type="entry name" value="Glyco_trans_2-like"/>
</dbReference>
<reference evidence="2" key="1">
    <citation type="submission" date="2021-10" db="EMBL/GenBank/DDBJ databases">
        <title>Anaerobic single-cell dispensing facilitates the cultivation of human gut bacteria.</title>
        <authorList>
            <person name="Afrizal A."/>
        </authorList>
    </citation>
    <scope>NUCLEOTIDE SEQUENCE</scope>
    <source>
        <strain evidence="2">CLA-AA-H272</strain>
    </source>
</reference>
<evidence type="ECO:0000313" key="2">
    <source>
        <dbReference type="EMBL" id="MCC2129810.1"/>
    </source>
</evidence>
<dbReference type="Gene3D" id="3.90.550.10">
    <property type="entry name" value="Spore Coat Polysaccharide Biosynthesis Protein SpsA, Chain A"/>
    <property type="match status" value="1"/>
</dbReference>
<dbReference type="Pfam" id="PF00535">
    <property type="entry name" value="Glycos_transf_2"/>
    <property type="match status" value="1"/>
</dbReference>
<dbReference type="EMBL" id="JAJEPW010000027">
    <property type="protein sequence ID" value="MCC2129810.1"/>
    <property type="molecule type" value="Genomic_DNA"/>
</dbReference>
<dbReference type="PANTHER" id="PTHR22916">
    <property type="entry name" value="GLYCOSYLTRANSFERASE"/>
    <property type="match status" value="1"/>
</dbReference>
<feature type="domain" description="Glycosyltransferase 2-like" evidence="1">
    <location>
        <begin position="6"/>
        <end position="128"/>
    </location>
</feature>
<accession>A0AAE3AH04</accession>
<dbReference type="GO" id="GO:0016758">
    <property type="term" value="F:hexosyltransferase activity"/>
    <property type="evidence" value="ECO:0007669"/>
    <property type="project" value="UniProtKB-ARBA"/>
</dbReference>
<comment type="caution">
    <text evidence="2">The sequence shown here is derived from an EMBL/GenBank/DDBJ whole genome shotgun (WGS) entry which is preliminary data.</text>
</comment>
<dbReference type="InterPro" id="IPR029044">
    <property type="entry name" value="Nucleotide-diphossugar_trans"/>
</dbReference>
<gene>
    <name evidence="2" type="ORF">LKD37_09810</name>
</gene>